<protein>
    <submittedName>
        <fullName evidence="7">Drug/metabolite transporter (DMT)-like permease</fullName>
    </submittedName>
</protein>
<feature type="transmembrane region" description="Helical" evidence="5">
    <location>
        <begin position="39"/>
        <end position="59"/>
    </location>
</feature>
<evidence type="ECO:0000313" key="8">
    <source>
        <dbReference type="Proteomes" id="UP000295678"/>
    </source>
</evidence>
<feature type="transmembrane region" description="Helical" evidence="5">
    <location>
        <begin position="219"/>
        <end position="238"/>
    </location>
</feature>
<evidence type="ECO:0000256" key="5">
    <source>
        <dbReference type="SAM" id="Phobius"/>
    </source>
</evidence>
<evidence type="ECO:0000259" key="6">
    <source>
        <dbReference type="Pfam" id="PF00892"/>
    </source>
</evidence>
<feature type="transmembrane region" description="Helical" evidence="5">
    <location>
        <begin position="275"/>
        <end position="295"/>
    </location>
</feature>
<keyword evidence="8" id="KW-1185">Reference proteome</keyword>
<name>A0A4R3M7C9_9HYPH</name>
<reference evidence="7 8" key="1">
    <citation type="submission" date="2019-03" db="EMBL/GenBank/DDBJ databases">
        <title>Genomic Encyclopedia of Type Strains, Phase IV (KMG-IV): sequencing the most valuable type-strain genomes for metagenomic binning, comparative biology and taxonomic classification.</title>
        <authorList>
            <person name="Goeker M."/>
        </authorList>
    </citation>
    <scope>NUCLEOTIDE SEQUENCE [LARGE SCALE GENOMIC DNA]</scope>
    <source>
        <strain evidence="7 8">DSM 19345</strain>
    </source>
</reference>
<keyword evidence="3 5" id="KW-1133">Transmembrane helix</keyword>
<evidence type="ECO:0000256" key="3">
    <source>
        <dbReference type="ARBA" id="ARBA00022989"/>
    </source>
</evidence>
<dbReference type="Proteomes" id="UP000295678">
    <property type="component" value="Unassembled WGS sequence"/>
</dbReference>
<dbReference type="InterPro" id="IPR050638">
    <property type="entry name" value="AA-Vitamin_Transporters"/>
</dbReference>
<feature type="domain" description="EamA" evidence="6">
    <location>
        <begin position="158"/>
        <end position="289"/>
    </location>
</feature>
<accession>A0A4R3M7C9</accession>
<evidence type="ECO:0000256" key="4">
    <source>
        <dbReference type="ARBA" id="ARBA00023136"/>
    </source>
</evidence>
<dbReference type="AlphaFoldDB" id="A0A4R3M7C9"/>
<evidence type="ECO:0000256" key="1">
    <source>
        <dbReference type="ARBA" id="ARBA00004141"/>
    </source>
</evidence>
<dbReference type="GO" id="GO:0016020">
    <property type="term" value="C:membrane"/>
    <property type="evidence" value="ECO:0007669"/>
    <property type="project" value="UniProtKB-SubCell"/>
</dbReference>
<feature type="transmembrane region" description="Helical" evidence="5">
    <location>
        <begin position="188"/>
        <end position="207"/>
    </location>
</feature>
<dbReference type="EMBL" id="SMAK01000010">
    <property type="protein sequence ID" value="TCT07205.1"/>
    <property type="molecule type" value="Genomic_DNA"/>
</dbReference>
<dbReference type="InterPro" id="IPR037185">
    <property type="entry name" value="EmrE-like"/>
</dbReference>
<feature type="transmembrane region" description="Helical" evidence="5">
    <location>
        <begin position="130"/>
        <end position="150"/>
    </location>
</feature>
<feature type="transmembrane region" description="Helical" evidence="5">
    <location>
        <begin position="250"/>
        <end position="269"/>
    </location>
</feature>
<sequence length="308" mass="31982">MSIHRSMSLADWGQLVLLSVVWGGSYLFVGLAVQELPPPVIVLARVAIGGFALVAVAGLSGMRLPLTVAWWLPITVMSILNNIIPWNLITWAQTEVPSGLAAIFNAATPLFTVLLAQVLTDDEKMTVGKLAGVVLGLAGVAVLIGPSALAGARADLWAQAALLAAAMSYALSGIWARRFSDRPPLATAAGQMVASTVMMIPITLALVPGWTPAMPGPPTIVSVLCLALLSTAFGYLLVFRIVRSAGATNLSLVTLLIPVTAVLLGVVVLDESLDARAGVGMALIALGLTAIDGRIGRRLSRALRRGTA</sequence>
<gene>
    <name evidence="7" type="ORF">EDC22_11052</name>
</gene>
<keyword evidence="2 5" id="KW-0812">Transmembrane</keyword>
<feature type="domain" description="EamA" evidence="6">
    <location>
        <begin position="16"/>
        <end position="144"/>
    </location>
</feature>
<organism evidence="7 8">
    <name type="scientific">Tepidamorphus gemmatus</name>
    <dbReference type="NCBI Taxonomy" id="747076"/>
    <lineage>
        <taxon>Bacteria</taxon>
        <taxon>Pseudomonadati</taxon>
        <taxon>Pseudomonadota</taxon>
        <taxon>Alphaproteobacteria</taxon>
        <taxon>Hyphomicrobiales</taxon>
        <taxon>Tepidamorphaceae</taxon>
        <taxon>Tepidamorphus</taxon>
    </lineage>
</organism>
<keyword evidence="4 5" id="KW-0472">Membrane</keyword>
<dbReference type="PANTHER" id="PTHR32322">
    <property type="entry name" value="INNER MEMBRANE TRANSPORTER"/>
    <property type="match status" value="1"/>
</dbReference>
<dbReference type="Pfam" id="PF00892">
    <property type="entry name" value="EamA"/>
    <property type="match status" value="2"/>
</dbReference>
<dbReference type="RefSeq" id="WP_165926924.1">
    <property type="nucleotide sequence ID" value="NZ_SMAK01000010.1"/>
</dbReference>
<dbReference type="InterPro" id="IPR000620">
    <property type="entry name" value="EamA_dom"/>
</dbReference>
<feature type="transmembrane region" description="Helical" evidence="5">
    <location>
        <begin position="96"/>
        <end position="118"/>
    </location>
</feature>
<dbReference type="SUPFAM" id="SSF103481">
    <property type="entry name" value="Multidrug resistance efflux transporter EmrE"/>
    <property type="match status" value="2"/>
</dbReference>
<feature type="transmembrane region" description="Helical" evidence="5">
    <location>
        <begin position="12"/>
        <end position="33"/>
    </location>
</feature>
<evidence type="ECO:0000256" key="2">
    <source>
        <dbReference type="ARBA" id="ARBA00022692"/>
    </source>
</evidence>
<comment type="caution">
    <text evidence="7">The sequence shown here is derived from an EMBL/GenBank/DDBJ whole genome shotgun (WGS) entry which is preliminary data.</text>
</comment>
<feature type="transmembrane region" description="Helical" evidence="5">
    <location>
        <begin position="66"/>
        <end position="84"/>
    </location>
</feature>
<proteinExistence type="predicted"/>
<evidence type="ECO:0000313" key="7">
    <source>
        <dbReference type="EMBL" id="TCT07205.1"/>
    </source>
</evidence>
<dbReference type="PANTHER" id="PTHR32322:SF9">
    <property type="entry name" value="AMINO-ACID METABOLITE EFFLUX PUMP-RELATED"/>
    <property type="match status" value="1"/>
</dbReference>
<feature type="transmembrane region" description="Helical" evidence="5">
    <location>
        <begin position="156"/>
        <end position="176"/>
    </location>
</feature>
<comment type="subcellular location">
    <subcellularLocation>
        <location evidence="1">Membrane</location>
        <topology evidence="1">Multi-pass membrane protein</topology>
    </subcellularLocation>
</comment>